<dbReference type="STRING" id="77586.A0A0D9WTQ6"/>
<dbReference type="Proteomes" id="UP000032180">
    <property type="component" value="Chromosome 6"/>
</dbReference>
<evidence type="ECO:0000256" key="8">
    <source>
        <dbReference type="ARBA" id="ARBA00022833"/>
    </source>
</evidence>
<accession>A0A0D9WTQ6</accession>
<protein>
    <recommendedName>
        <fullName evidence="12">Calcineurin-like phosphoesterase domain-containing protein</fullName>
    </recommendedName>
</protein>
<evidence type="ECO:0000256" key="3">
    <source>
        <dbReference type="ARBA" id="ARBA00008723"/>
    </source>
</evidence>
<dbReference type="Gene3D" id="3.60.21.10">
    <property type="match status" value="1"/>
</dbReference>
<dbReference type="PANTHER" id="PTHR32440:SF2">
    <property type="entry name" value="INACTIVE PURPLE ACID PHOSPHATASE 28-RELATED"/>
    <property type="match status" value="1"/>
</dbReference>
<dbReference type="AlphaFoldDB" id="A0A0D9WTQ6"/>
<evidence type="ECO:0000256" key="11">
    <source>
        <dbReference type="SAM" id="SignalP"/>
    </source>
</evidence>
<evidence type="ECO:0000313" key="13">
    <source>
        <dbReference type="EnsemblPlants" id="LPERR06G21820.1"/>
    </source>
</evidence>
<evidence type="ECO:0000256" key="1">
    <source>
        <dbReference type="ARBA" id="ARBA00001947"/>
    </source>
</evidence>
<reference evidence="13" key="3">
    <citation type="submission" date="2015-04" db="UniProtKB">
        <authorList>
            <consortium name="EnsemblPlants"/>
        </authorList>
    </citation>
    <scope>IDENTIFICATION</scope>
</reference>
<comment type="cofactor">
    <cofactor evidence="1">
        <name>Zn(2+)</name>
        <dbReference type="ChEBI" id="CHEBI:29105"/>
    </cofactor>
</comment>
<dbReference type="InterPro" id="IPR011230">
    <property type="entry name" value="PAP14/16/28/29"/>
</dbReference>
<evidence type="ECO:0000256" key="10">
    <source>
        <dbReference type="ARBA" id="ARBA00023180"/>
    </source>
</evidence>
<organism evidence="13 14">
    <name type="scientific">Leersia perrieri</name>
    <dbReference type="NCBI Taxonomy" id="77586"/>
    <lineage>
        <taxon>Eukaryota</taxon>
        <taxon>Viridiplantae</taxon>
        <taxon>Streptophyta</taxon>
        <taxon>Embryophyta</taxon>
        <taxon>Tracheophyta</taxon>
        <taxon>Spermatophyta</taxon>
        <taxon>Magnoliopsida</taxon>
        <taxon>Liliopsida</taxon>
        <taxon>Poales</taxon>
        <taxon>Poaceae</taxon>
        <taxon>BOP clade</taxon>
        <taxon>Oryzoideae</taxon>
        <taxon>Oryzeae</taxon>
        <taxon>Oryzinae</taxon>
        <taxon>Leersia</taxon>
    </lineage>
</organism>
<feature type="chain" id="PRO_5002349051" description="Calcineurin-like phosphoesterase domain-containing protein" evidence="11">
    <location>
        <begin position="36"/>
        <end position="380"/>
    </location>
</feature>
<comment type="subcellular location">
    <subcellularLocation>
        <location evidence="2">Secreted</location>
    </subcellularLocation>
</comment>
<keyword evidence="8" id="KW-0862">Zinc</keyword>
<keyword evidence="9" id="KW-0408">Iron</keyword>
<dbReference type="GO" id="GO:0005576">
    <property type="term" value="C:extracellular region"/>
    <property type="evidence" value="ECO:0007669"/>
    <property type="project" value="UniProtKB-SubCell"/>
</dbReference>
<feature type="domain" description="Calcineurin-like phosphoesterase" evidence="12">
    <location>
        <begin position="55"/>
        <end position="302"/>
    </location>
</feature>
<comment type="subunit">
    <text evidence="4">Homodimer.</text>
</comment>
<name>A0A0D9WTQ6_9ORYZ</name>
<dbReference type="EnsemblPlants" id="LPERR06G21820.1">
    <property type="protein sequence ID" value="LPERR06G21820.1"/>
    <property type="gene ID" value="LPERR06G21820"/>
</dbReference>
<evidence type="ECO:0000313" key="14">
    <source>
        <dbReference type="Proteomes" id="UP000032180"/>
    </source>
</evidence>
<dbReference type="eggNOG" id="KOG1432">
    <property type="taxonomic scope" value="Eukaryota"/>
</dbReference>
<keyword evidence="14" id="KW-1185">Reference proteome</keyword>
<dbReference type="SUPFAM" id="SSF56300">
    <property type="entry name" value="Metallo-dependent phosphatases"/>
    <property type="match status" value="1"/>
</dbReference>
<dbReference type="FunFam" id="3.60.21.10:FF:000038">
    <property type="entry name" value="Probable inactive purple acid phosphatase 29"/>
    <property type="match status" value="1"/>
</dbReference>
<dbReference type="PIRSF" id="PIRSF030250">
    <property type="entry name" value="Ptase_At2g46880"/>
    <property type="match status" value="1"/>
</dbReference>
<sequence length="380" mass="42347">MSSSSLAVSLLLLPILLSSLLLRLSTLLNPDPSAAVPRVKRAPPLPLRFRHDGAFKILQVADMHFGNGAATRCRDVAPEAGGGWCSDLNTTRFLRRVIEAERPDLIAFTGDNIFGGSASDAAESLLKAIRPAMEYKVPWAAILGNHDQESTMTREELMVFMSLMDYSVSQINPPGFLVHGFGNYHVGIHGPFGSESANTSLLNLYFLDSGDREVVNRVKTYGWIKESQLAWLRATSQELQKNMHAPAFAFFHIPIPEVRGLWYTGFKGQYQEGVACSTVNSGVLGTLTSMGDVKAVFLGHDHLNDFCGNLNDIWFCYGGGFGYHAYGRPHWPRRARIIYTELKKGQKSWMEVESIHTWKLLDDKKLSKIDGQVLWRRSSI</sequence>
<evidence type="ECO:0000256" key="2">
    <source>
        <dbReference type="ARBA" id="ARBA00004613"/>
    </source>
</evidence>
<evidence type="ECO:0000256" key="6">
    <source>
        <dbReference type="ARBA" id="ARBA00022723"/>
    </source>
</evidence>
<keyword evidence="6" id="KW-0479">Metal-binding</keyword>
<dbReference type="GO" id="GO:0046872">
    <property type="term" value="F:metal ion binding"/>
    <property type="evidence" value="ECO:0007669"/>
    <property type="project" value="UniProtKB-KW"/>
</dbReference>
<evidence type="ECO:0000259" key="12">
    <source>
        <dbReference type="Pfam" id="PF00149"/>
    </source>
</evidence>
<dbReference type="GO" id="GO:0016788">
    <property type="term" value="F:hydrolase activity, acting on ester bonds"/>
    <property type="evidence" value="ECO:0007669"/>
    <property type="project" value="TreeGrafter"/>
</dbReference>
<keyword evidence="5" id="KW-0964">Secreted</keyword>
<feature type="signal peptide" evidence="11">
    <location>
        <begin position="1"/>
        <end position="35"/>
    </location>
</feature>
<evidence type="ECO:0000256" key="9">
    <source>
        <dbReference type="ARBA" id="ARBA00023004"/>
    </source>
</evidence>
<keyword evidence="7 11" id="KW-0732">Signal</keyword>
<dbReference type="GO" id="GO:0005737">
    <property type="term" value="C:cytoplasm"/>
    <property type="evidence" value="ECO:0007669"/>
    <property type="project" value="TreeGrafter"/>
</dbReference>
<evidence type="ECO:0000256" key="5">
    <source>
        <dbReference type="ARBA" id="ARBA00022525"/>
    </source>
</evidence>
<reference evidence="14" key="2">
    <citation type="submission" date="2013-12" db="EMBL/GenBank/DDBJ databases">
        <authorList>
            <person name="Yu Y."/>
            <person name="Lee S."/>
            <person name="de Baynast K."/>
            <person name="Wissotski M."/>
            <person name="Liu L."/>
            <person name="Talag J."/>
            <person name="Goicoechea J."/>
            <person name="Angelova A."/>
            <person name="Jetty R."/>
            <person name="Kudrna D."/>
            <person name="Golser W."/>
            <person name="Rivera L."/>
            <person name="Zhang J."/>
            <person name="Wing R."/>
        </authorList>
    </citation>
    <scope>NUCLEOTIDE SEQUENCE</scope>
</reference>
<dbReference type="CDD" id="cd07383">
    <property type="entry name" value="MPP_Dcr2"/>
    <property type="match status" value="1"/>
</dbReference>
<keyword evidence="10" id="KW-0325">Glycoprotein</keyword>
<dbReference type="PANTHER" id="PTHR32440">
    <property type="entry name" value="PHOSPHATASE DCR2-RELATED-RELATED"/>
    <property type="match status" value="1"/>
</dbReference>
<dbReference type="Gramene" id="LPERR06G21820.1">
    <property type="protein sequence ID" value="LPERR06G21820.1"/>
    <property type="gene ID" value="LPERR06G21820"/>
</dbReference>
<dbReference type="HOGENOM" id="CLU_019692_0_0_1"/>
<proteinExistence type="inferred from homology"/>
<comment type="similarity">
    <text evidence="3">Belongs to the metallophosphoesterase superfamily. Purple acid phosphatase family.</text>
</comment>
<evidence type="ECO:0000256" key="7">
    <source>
        <dbReference type="ARBA" id="ARBA00022729"/>
    </source>
</evidence>
<reference evidence="13 14" key="1">
    <citation type="submission" date="2012-08" db="EMBL/GenBank/DDBJ databases">
        <title>Oryza genome evolution.</title>
        <authorList>
            <person name="Wing R.A."/>
        </authorList>
    </citation>
    <scope>NUCLEOTIDE SEQUENCE</scope>
</reference>
<dbReference type="InterPro" id="IPR004843">
    <property type="entry name" value="Calcineurin-like_PHP"/>
</dbReference>
<dbReference type="InterPro" id="IPR029052">
    <property type="entry name" value="Metallo-depent_PP-like"/>
</dbReference>
<evidence type="ECO:0000256" key="4">
    <source>
        <dbReference type="ARBA" id="ARBA00011738"/>
    </source>
</evidence>
<dbReference type="Pfam" id="PF00149">
    <property type="entry name" value="Metallophos"/>
    <property type="match status" value="1"/>
</dbReference>